<comment type="caution">
    <text evidence="3">The sequence shown here is derived from an EMBL/GenBank/DDBJ whole genome shotgun (WGS) entry which is preliminary data.</text>
</comment>
<dbReference type="EMBL" id="BNJK01000001">
    <property type="protein sequence ID" value="GHO93904.1"/>
    <property type="molecule type" value="Genomic_DNA"/>
</dbReference>
<evidence type="ECO:0008006" key="5">
    <source>
        <dbReference type="Google" id="ProtNLM"/>
    </source>
</evidence>
<proteinExistence type="predicted"/>
<keyword evidence="2" id="KW-0732">Signal</keyword>
<feature type="region of interest" description="Disordered" evidence="1">
    <location>
        <begin position="30"/>
        <end position="66"/>
    </location>
</feature>
<evidence type="ECO:0000313" key="3">
    <source>
        <dbReference type="EMBL" id="GHO93904.1"/>
    </source>
</evidence>
<feature type="chain" id="PRO_5035292785" description="DUF2914 domain-containing protein" evidence="2">
    <location>
        <begin position="29"/>
        <end position="164"/>
    </location>
</feature>
<dbReference type="RefSeq" id="WP_220204672.1">
    <property type="nucleotide sequence ID" value="NZ_BNJK01000001.1"/>
</dbReference>
<sequence>MRIHHIYCRLILFYALLIMVLAACSTNAATQPGATRTTPTAQQAVGAPGCNPPTATHNSATGLPESQGVGRGMEIWALWFNDLVATHDQKIVWRMTGSGDPQFTTTGPHGEKAHVVFGPEEHDSSNWHHNGDEWGTGFNFPVSGCWNLHVTRGQATGDVWVMLK</sequence>
<dbReference type="PROSITE" id="PS51257">
    <property type="entry name" value="PROKAR_LIPOPROTEIN"/>
    <property type="match status" value="1"/>
</dbReference>
<feature type="signal peptide" evidence="2">
    <location>
        <begin position="1"/>
        <end position="28"/>
    </location>
</feature>
<name>A0A8J3ILT8_9CHLR</name>
<protein>
    <recommendedName>
        <fullName evidence="5">DUF2914 domain-containing protein</fullName>
    </recommendedName>
</protein>
<gene>
    <name evidence="3" type="ORF">KSF_039520</name>
</gene>
<dbReference type="Proteomes" id="UP000597444">
    <property type="component" value="Unassembled WGS sequence"/>
</dbReference>
<reference evidence="3" key="1">
    <citation type="submission" date="2020-10" db="EMBL/GenBank/DDBJ databases">
        <title>Taxonomic study of unclassified bacteria belonging to the class Ktedonobacteria.</title>
        <authorList>
            <person name="Yabe S."/>
            <person name="Wang C.M."/>
            <person name="Zheng Y."/>
            <person name="Sakai Y."/>
            <person name="Cavaletti L."/>
            <person name="Monciardini P."/>
            <person name="Donadio S."/>
        </authorList>
    </citation>
    <scope>NUCLEOTIDE SEQUENCE</scope>
    <source>
        <strain evidence="3">ID150040</strain>
    </source>
</reference>
<organism evidence="3 4">
    <name type="scientific">Reticulibacter mediterranei</name>
    <dbReference type="NCBI Taxonomy" id="2778369"/>
    <lineage>
        <taxon>Bacteria</taxon>
        <taxon>Bacillati</taxon>
        <taxon>Chloroflexota</taxon>
        <taxon>Ktedonobacteria</taxon>
        <taxon>Ktedonobacterales</taxon>
        <taxon>Reticulibacteraceae</taxon>
        <taxon>Reticulibacter</taxon>
    </lineage>
</organism>
<feature type="compositionally biased region" description="Polar residues" evidence="1">
    <location>
        <begin position="30"/>
        <end position="43"/>
    </location>
</feature>
<evidence type="ECO:0000256" key="1">
    <source>
        <dbReference type="SAM" id="MobiDB-lite"/>
    </source>
</evidence>
<evidence type="ECO:0000313" key="4">
    <source>
        <dbReference type="Proteomes" id="UP000597444"/>
    </source>
</evidence>
<evidence type="ECO:0000256" key="2">
    <source>
        <dbReference type="SAM" id="SignalP"/>
    </source>
</evidence>
<keyword evidence="4" id="KW-1185">Reference proteome</keyword>
<dbReference type="AlphaFoldDB" id="A0A8J3ILT8"/>
<accession>A0A8J3ILT8</accession>